<sequence length="95" mass="10962">MIVAAAIRINKAVISMAAPCRHHDILRQIAGLYDPEDRPHWTYECETQGFITDKGEFLNRRDAFQHTIDCGQGQPRRRKGAANYQGEELYSEDLW</sequence>
<dbReference type="Proteomes" id="UP001253458">
    <property type="component" value="Unassembled WGS sequence"/>
</dbReference>
<feature type="region of interest" description="Disordered" evidence="1">
    <location>
        <begin position="70"/>
        <end position="95"/>
    </location>
</feature>
<dbReference type="EMBL" id="JAVDTL010000006">
    <property type="protein sequence ID" value="MDR6768631.1"/>
    <property type="molecule type" value="Genomic_DNA"/>
</dbReference>
<reference evidence="2 4" key="1">
    <citation type="submission" date="2023-07" db="EMBL/GenBank/DDBJ databases">
        <title>Sorghum-associated microbial communities from plants grown in Nebraska, USA.</title>
        <authorList>
            <person name="Schachtman D."/>
        </authorList>
    </citation>
    <scope>NUCLEOTIDE SEQUENCE</scope>
    <source>
        <strain evidence="3 4">BE105</strain>
        <strain evidence="2">BE69</strain>
    </source>
</reference>
<dbReference type="InterPro" id="IPR058630">
    <property type="entry name" value="T4_Y16D"/>
</dbReference>
<evidence type="ECO:0000313" key="3">
    <source>
        <dbReference type="EMBL" id="MDR6837346.1"/>
    </source>
</evidence>
<proteinExistence type="predicted"/>
<dbReference type="Proteomes" id="UP001249076">
    <property type="component" value="Unassembled WGS sequence"/>
</dbReference>
<evidence type="ECO:0000256" key="1">
    <source>
        <dbReference type="SAM" id="MobiDB-lite"/>
    </source>
</evidence>
<dbReference type="AlphaFoldDB" id="A0AAJ2F2F0"/>
<name>A0AAJ2F2F0_ACIDE</name>
<dbReference type="RefSeq" id="WP_209818775.1">
    <property type="nucleotide sequence ID" value="NZ_JAVDTL010000006.1"/>
</dbReference>
<protein>
    <submittedName>
        <fullName evidence="2">Uncharacterized protein</fullName>
    </submittedName>
</protein>
<dbReference type="EMBL" id="JAVDTS010000003">
    <property type="protein sequence ID" value="MDR6837346.1"/>
    <property type="molecule type" value="Genomic_DNA"/>
</dbReference>
<evidence type="ECO:0000313" key="2">
    <source>
        <dbReference type="EMBL" id="MDR6768631.1"/>
    </source>
</evidence>
<evidence type="ECO:0000313" key="4">
    <source>
        <dbReference type="Proteomes" id="UP001249076"/>
    </source>
</evidence>
<dbReference type="Pfam" id="PF26092">
    <property type="entry name" value="T4_Y16D"/>
    <property type="match status" value="1"/>
</dbReference>
<evidence type="ECO:0000313" key="5">
    <source>
        <dbReference type="Proteomes" id="UP001253458"/>
    </source>
</evidence>
<comment type="caution">
    <text evidence="2">The sequence shown here is derived from an EMBL/GenBank/DDBJ whole genome shotgun (WGS) entry which is preliminary data.</text>
</comment>
<accession>A0AAJ2F2F0</accession>
<gene>
    <name evidence="2" type="ORF">J2W88_003935</name>
    <name evidence="3" type="ORF">J2W93_002184</name>
</gene>
<keyword evidence="4" id="KW-1185">Reference proteome</keyword>
<organism evidence="2 5">
    <name type="scientific">Acidovorax delafieldii</name>
    <name type="common">Pseudomonas delafieldii</name>
    <dbReference type="NCBI Taxonomy" id="47920"/>
    <lineage>
        <taxon>Bacteria</taxon>
        <taxon>Pseudomonadati</taxon>
        <taxon>Pseudomonadota</taxon>
        <taxon>Betaproteobacteria</taxon>
        <taxon>Burkholderiales</taxon>
        <taxon>Comamonadaceae</taxon>
        <taxon>Acidovorax</taxon>
    </lineage>
</organism>